<dbReference type="GO" id="GO:0007155">
    <property type="term" value="P:cell adhesion"/>
    <property type="evidence" value="ECO:0007669"/>
    <property type="project" value="UniProtKB-KW"/>
</dbReference>
<evidence type="ECO:0000256" key="5">
    <source>
        <dbReference type="ARBA" id="ARBA00022583"/>
    </source>
</evidence>
<dbReference type="Gene3D" id="2.10.25.10">
    <property type="entry name" value="Laminin"/>
    <property type="match status" value="4"/>
</dbReference>
<keyword evidence="9" id="KW-0677">Repeat</keyword>
<dbReference type="InterPro" id="IPR018097">
    <property type="entry name" value="EGF_Ca-bd_CS"/>
</dbReference>
<dbReference type="PROSITE" id="PS01187">
    <property type="entry name" value="EGF_CA"/>
    <property type="match status" value="1"/>
</dbReference>
<dbReference type="FunFam" id="2.10.25.10:FF:000143">
    <property type="entry name" value="Protein crumbs 1"/>
    <property type="match status" value="1"/>
</dbReference>
<dbReference type="Pfam" id="PF07645">
    <property type="entry name" value="EGF_CA"/>
    <property type="match status" value="2"/>
</dbReference>
<dbReference type="GO" id="GO:0005509">
    <property type="term" value="F:calcium ion binding"/>
    <property type="evidence" value="ECO:0007669"/>
    <property type="project" value="InterPro"/>
</dbReference>
<comment type="subcellular location">
    <subcellularLocation>
        <location evidence="1">Membrane</location>
        <topology evidence="1">Single-pass type I membrane protein</topology>
    </subcellularLocation>
    <subcellularLocation>
        <location evidence="2">Secreted</location>
    </subcellularLocation>
</comment>
<dbReference type="InterPro" id="IPR000742">
    <property type="entry name" value="EGF"/>
</dbReference>
<dbReference type="CDD" id="cd00054">
    <property type="entry name" value="EGF_CA"/>
    <property type="match status" value="3"/>
</dbReference>
<evidence type="ECO:0000256" key="9">
    <source>
        <dbReference type="ARBA" id="ARBA00022737"/>
    </source>
</evidence>
<dbReference type="EMBL" id="JAHDVG010000468">
    <property type="protein sequence ID" value="KAH1181290.1"/>
    <property type="molecule type" value="Genomic_DNA"/>
</dbReference>
<dbReference type="InterPro" id="IPR009030">
    <property type="entry name" value="Growth_fac_rcpt_cys_sf"/>
</dbReference>
<dbReference type="Gene3D" id="2.10.70.10">
    <property type="entry name" value="Complement Module, domain 1"/>
    <property type="match status" value="1"/>
</dbReference>
<dbReference type="AlphaFoldDB" id="A0A9D4B5Q7"/>
<evidence type="ECO:0000256" key="17">
    <source>
        <dbReference type="PROSITE-ProRule" id="PRU00076"/>
    </source>
</evidence>
<keyword evidence="3" id="KW-0964">Secreted</keyword>
<evidence type="ECO:0008006" key="23">
    <source>
        <dbReference type="Google" id="ProtNLM"/>
    </source>
</evidence>
<dbReference type="Pfam" id="PF22914">
    <property type="entry name" value="Fibulin_C"/>
    <property type="match status" value="1"/>
</dbReference>
<evidence type="ECO:0000256" key="16">
    <source>
        <dbReference type="ARBA" id="ARBA00023180"/>
    </source>
</evidence>
<keyword evidence="5" id="KW-0254">Endocytosis</keyword>
<evidence type="ECO:0000259" key="19">
    <source>
        <dbReference type="PROSITE" id="PS50026"/>
    </source>
</evidence>
<evidence type="ECO:0000256" key="1">
    <source>
        <dbReference type="ARBA" id="ARBA00004479"/>
    </source>
</evidence>
<proteinExistence type="predicted"/>
<dbReference type="PANTHER" id="PTHR24034">
    <property type="entry name" value="EGF-LIKE DOMAIN-CONTAINING PROTEIN"/>
    <property type="match status" value="1"/>
</dbReference>
<evidence type="ECO:0000256" key="13">
    <source>
        <dbReference type="ARBA" id="ARBA00023136"/>
    </source>
</evidence>
<gene>
    <name evidence="21" type="ORF">KIL84_005016</name>
</gene>
<dbReference type="SMART" id="SM00179">
    <property type="entry name" value="EGF_CA"/>
    <property type="match status" value="3"/>
</dbReference>
<dbReference type="PROSITE" id="PS50026">
    <property type="entry name" value="EGF_3"/>
    <property type="match status" value="1"/>
</dbReference>
<dbReference type="Pfam" id="PF00008">
    <property type="entry name" value="EGF"/>
    <property type="match status" value="1"/>
</dbReference>
<dbReference type="SMART" id="SM00181">
    <property type="entry name" value="EGF"/>
    <property type="match status" value="4"/>
</dbReference>
<dbReference type="GO" id="GO:0016020">
    <property type="term" value="C:membrane"/>
    <property type="evidence" value="ECO:0007669"/>
    <property type="project" value="UniProtKB-SubCell"/>
</dbReference>
<dbReference type="FunFam" id="2.10.25.10:FF:000568">
    <property type="entry name" value="Fibulin 7"/>
    <property type="match status" value="1"/>
</dbReference>
<evidence type="ECO:0000256" key="11">
    <source>
        <dbReference type="ARBA" id="ARBA00022889"/>
    </source>
</evidence>
<keyword evidence="6 18" id="KW-0768">Sushi</keyword>
<sequence length="478" mass="52171">MSPLKEMLGSSSAAVIGTSPLAPVLGCHSPVECQALHFLALVVDASSVGCFTVDHFSKRASQCAYLTVSKASLAVSFRKAVDCLSKRQVLSTIQQMQKLLSTQEAAQLQGMRSLKKQLTVLQSNVHKQATGHNGSCPPLTVPLNGRKLGKKATVGHEVHFLCQAGFRLVGSESRTCLQDRTWSGQQPVCRSISHCASNPCANGGTCVEDVQRFTCLCPSSWSGRNCQTPPPLPAAADWVTLSNSSFSRQPRCADTRLGSRHCACDAGFQLRAGGVCQDVDECQRSQASWQTRLCAHDCVNLPGSYRCVCPRGYLRPTDQDMCTDVDECADNQHNCSRGELCVNVFGGYRCVRPECPKPRLNTSYVKTSVYRACRLAANSISFHYLPLQSNRTVPRVLFKMSTTHLMGESLRFAITGGRGQGVFAVRRSDRHTGELILTSPVAGPTTLEVELEMSKLAQKVLLGKHIFRVTAFISQYEF</sequence>
<evidence type="ECO:0000256" key="2">
    <source>
        <dbReference type="ARBA" id="ARBA00004613"/>
    </source>
</evidence>
<dbReference type="FunFam" id="2.10.25.10:FF:000009">
    <property type="entry name" value="Low-density lipoprotein receptor isoform 1"/>
    <property type="match status" value="1"/>
</dbReference>
<dbReference type="CDD" id="cd00033">
    <property type="entry name" value="CCP"/>
    <property type="match status" value="1"/>
</dbReference>
<keyword evidence="8" id="KW-0732">Signal</keyword>
<evidence type="ECO:0000256" key="4">
    <source>
        <dbReference type="ARBA" id="ARBA00022536"/>
    </source>
</evidence>
<evidence type="ECO:0000259" key="20">
    <source>
        <dbReference type="PROSITE" id="PS50923"/>
    </source>
</evidence>
<protein>
    <recommendedName>
        <fullName evidence="23">Fibulin 7</fullName>
    </recommendedName>
</protein>
<keyword evidence="11" id="KW-0130">Cell adhesion</keyword>
<dbReference type="SUPFAM" id="SSF57535">
    <property type="entry name" value="Complement control module/SCR domain"/>
    <property type="match status" value="1"/>
</dbReference>
<organism evidence="21 22">
    <name type="scientific">Mauremys mutica</name>
    <name type="common">yellowpond turtle</name>
    <dbReference type="NCBI Taxonomy" id="74926"/>
    <lineage>
        <taxon>Eukaryota</taxon>
        <taxon>Metazoa</taxon>
        <taxon>Chordata</taxon>
        <taxon>Craniata</taxon>
        <taxon>Vertebrata</taxon>
        <taxon>Euteleostomi</taxon>
        <taxon>Archelosauria</taxon>
        <taxon>Testudinata</taxon>
        <taxon>Testudines</taxon>
        <taxon>Cryptodira</taxon>
        <taxon>Durocryptodira</taxon>
        <taxon>Testudinoidea</taxon>
        <taxon>Geoemydidae</taxon>
        <taxon>Geoemydinae</taxon>
        <taxon>Mauremys</taxon>
    </lineage>
</organism>
<feature type="disulfide bond" evidence="17">
    <location>
        <begin position="217"/>
        <end position="226"/>
    </location>
</feature>
<evidence type="ECO:0000256" key="3">
    <source>
        <dbReference type="ARBA" id="ARBA00022525"/>
    </source>
</evidence>
<dbReference type="Proteomes" id="UP000827986">
    <property type="component" value="Unassembled WGS sequence"/>
</dbReference>
<dbReference type="InterPro" id="IPR049883">
    <property type="entry name" value="NOTCH1_EGF-like"/>
</dbReference>
<dbReference type="GO" id="GO:0006897">
    <property type="term" value="P:endocytosis"/>
    <property type="evidence" value="ECO:0007669"/>
    <property type="project" value="UniProtKB-KW"/>
</dbReference>
<evidence type="ECO:0000256" key="12">
    <source>
        <dbReference type="ARBA" id="ARBA00022989"/>
    </source>
</evidence>
<dbReference type="PANTHER" id="PTHR24034:SF87">
    <property type="entry name" value="FIBULIN 7"/>
    <property type="match status" value="1"/>
</dbReference>
<evidence type="ECO:0000256" key="10">
    <source>
        <dbReference type="ARBA" id="ARBA00022837"/>
    </source>
</evidence>
<accession>A0A9D4B5Q7</accession>
<dbReference type="PROSITE" id="PS00022">
    <property type="entry name" value="EGF_1"/>
    <property type="match status" value="1"/>
</dbReference>
<keyword evidence="22" id="KW-1185">Reference proteome</keyword>
<evidence type="ECO:0000256" key="15">
    <source>
        <dbReference type="ARBA" id="ARBA00023170"/>
    </source>
</evidence>
<evidence type="ECO:0000256" key="8">
    <source>
        <dbReference type="ARBA" id="ARBA00022729"/>
    </source>
</evidence>
<keyword evidence="14 17" id="KW-1015">Disulfide bond</keyword>
<dbReference type="InterPro" id="IPR001881">
    <property type="entry name" value="EGF-like_Ca-bd_dom"/>
</dbReference>
<keyword evidence="10" id="KW-0106">Calcium</keyword>
<evidence type="ECO:0000256" key="18">
    <source>
        <dbReference type="PROSITE-ProRule" id="PRU00302"/>
    </source>
</evidence>
<keyword evidence="12" id="KW-1133">Transmembrane helix</keyword>
<keyword evidence="4 17" id="KW-0245">EGF-like domain</keyword>
<evidence type="ECO:0000256" key="7">
    <source>
        <dbReference type="ARBA" id="ARBA00022692"/>
    </source>
</evidence>
<evidence type="ECO:0000313" key="21">
    <source>
        <dbReference type="EMBL" id="KAH1181290.1"/>
    </source>
</evidence>
<reference evidence="21" key="1">
    <citation type="submission" date="2021-09" db="EMBL/GenBank/DDBJ databases">
        <title>The genome of Mauremys mutica provides insights into the evolution of semi-aquatic lifestyle.</title>
        <authorList>
            <person name="Gong S."/>
            <person name="Gao Y."/>
        </authorList>
    </citation>
    <scope>NUCLEOTIDE SEQUENCE</scope>
    <source>
        <strain evidence="21">MM-2020</strain>
        <tissue evidence="21">Muscle</tissue>
    </source>
</reference>
<feature type="domain" description="EGF-like" evidence="19">
    <location>
        <begin position="191"/>
        <end position="227"/>
    </location>
</feature>
<dbReference type="GO" id="GO:0005576">
    <property type="term" value="C:extracellular region"/>
    <property type="evidence" value="ECO:0007669"/>
    <property type="project" value="UniProtKB-SubCell"/>
</dbReference>
<dbReference type="SUPFAM" id="SSF57184">
    <property type="entry name" value="Growth factor receptor domain"/>
    <property type="match status" value="1"/>
</dbReference>
<evidence type="ECO:0000313" key="22">
    <source>
        <dbReference type="Proteomes" id="UP000827986"/>
    </source>
</evidence>
<keyword evidence="13" id="KW-0472">Membrane</keyword>
<dbReference type="Pfam" id="PF00084">
    <property type="entry name" value="Sushi"/>
    <property type="match status" value="1"/>
</dbReference>
<evidence type="ECO:0000256" key="14">
    <source>
        <dbReference type="ARBA" id="ARBA00023157"/>
    </source>
</evidence>
<name>A0A9D4B5Q7_9SAUR</name>
<feature type="disulfide bond" evidence="18">
    <location>
        <begin position="162"/>
        <end position="189"/>
    </location>
</feature>
<keyword evidence="15" id="KW-0675">Receptor</keyword>
<dbReference type="SUPFAM" id="SSF57196">
    <property type="entry name" value="EGF/Laminin"/>
    <property type="match status" value="1"/>
</dbReference>
<feature type="domain" description="Sushi" evidence="20">
    <location>
        <begin position="134"/>
        <end position="191"/>
    </location>
</feature>
<comment type="caution">
    <text evidence="21">The sequence shown here is derived from an EMBL/GenBank/DDBJ whole genome shotgun (WGS) entry which is preliminary data.</text>
</comment>
<evidence type="ECO:0000256" key="6">
    <source>
        <dbReference type="ARBA" id="ARBA00022659"/>
    </source>
</evidence>
<dbReference type="InterPro" id="IPR055088">
    <property type="entry name" value="Fibulin_C"/>
</dbReference>
<dbReference type="FunFam" id="2.10.70.10:FF:000064">
    <property type="entry name" value="Fibulin 7"/>
    <property type="match status" value="1"/>
</dbReference>
<dbReference type="InterPro" id="IPR035976">
    <property type="entry name" value="Sushi/SCR/CCP_sf"/>
</dbReference>
<keyword evidence="7" id="KW-0812">Transmembrane</keyword>
<comment type="caution">
    <text evidence="17">Lacks conserved residue(s) required for the propagation of feature annotation.</text>
</comment>
<dbReference type="SMART" id="SM00032">
    <property type="entry name" value="CCP"/>
    <property type="match status" value="1"/>
</dbReference>
<keyword evidence="16" id="KW-0325">Glycoprotein</keyword>
<dbReference type="InterPro" id="IPR000436">
    <property type="entry name" value="Sushi_SCR_CCP_dom"/>
</dbReference>
<dbReference type="PROSITE" id="PS50923">
    <property type="entry name" value="SUSHI"/>
    <property type="match status" value="1"/>
</dbReference>
<dbReference type="InterPro" id="IPR050751">
    <property type="entry name" value="ECM_structural_protein"/>
</dbReference>